<accession>A0A9D2GPA7</accession>
<evidence type="ECO:0000313" key="2">
    <source>
        <dbReference type="EMBL" id="HIZ85737.1"/>
    </source>
</evidence>
<feature type="chain" id="PRO_5039279201" evidence="1">
    <location>
        <begin position="27"/>
        <end position="191"/>
    </location>
</feature>
<feature type="signal peptide" evidence="1">
    <location>
        <begin position="1"/>
        <end position="26"/>
    </location>
</feature>
<dbReference type="EMBL" id="DXAW01000083">
    <property type="protein sequence ID" value="HIZ85737.1"/>
    <property type="molecule type" value="Genomic_DNA"/>
</dbReference>
<dbReference type="AlphaFoldDB" id="A0A9D2GPA7"/>
<proteinExistence type="predicted"/>
<name>A0A9D2GPA7_9BACT</name>
<reference evidence="2" key="2">
    <citation type="submission" date="2021-04" db="EMBL/GenBank/DDBJ databases">
        <authorList>
            <person name="Gilroy R."/>
        </authorList>
    </citation>
    <scope>NUCLEOTIDE SEQUENCE</scope>
    <source>
        <strain evidence="2">Gambia16-554</strain>
    </source>
</reference>
<evidence type="ECO:0000256" key="1">
    <source>
        <dbReference type="SAM" id="SignalP"/>
    </source>
</evidence>
<dbReference type="Pfam" id="PF14060">
    <property type="entry name" value="DUF4252"/>
    <property type="match status" value="1"/>
</dbReference>
<organism evidence="2 3">
    <name type="scientific">Candidatus Coprenecus stercoravium</name>
    <dbReference type="NCBI Taxonomy" id="2840735"/>
    <lineage>
        <taxon>Bacteria</taxon>
        <taxon>Pseudomonadati</taxon>
        <taxon>Bacteroidota</taxon>
        <taxon>Bacteroidia</taxon>
        <taxon>Bacteroidales</taxon>
        <taxon>Rikenellaceae</taxon>
        <taxon>Rikenellaceae incertae sedis</taxon>
        <taxon>Candidatus Coprenecus</taxon>
    </lineage>
</organism>
<evidence type="ECO:0000313" key="3">
    <source>
        <dbReference type="Proteomes" id="UP000824115"/>
    </source>
</evidence>
<gene>
    <name evidence="2" type="ORF">IAC04_04525</name>
</gene>
<comment type="caution">
    <text evidence="2">The sequence shown here is derived from an EMBL/GenBank/DDBJ whole genome shotgun (WGS) entry which is preliminary data.</text>
</comment>
<keyword evidence="1" id="KW-0732">Signal</keyword>
<sequence length="191" mass="21455">MKKVFLIIALLSVAVLQMAASVPVKAVMKDFSGIYNKYKDRPLVSAVYVSKSLLDIFQYTIENDTVANKFVVDEADLSPFIEAAGKLSCVYILSSDILNPATELMSDISNYINENRGRLQELMKQSDGVDDVTFYYDSPDKEHIKEFLMVRKTRAGYSDSFMSVTVIQLEAESLTLSDVIKMTVSVFNDKE</sequence>
<dbReference type="Proteomes" id="UP000824115">
    <property type="component" value="Unassembled WGS sequence"/>
</dbReference>
<dbReference type="InterPro" id="IPR025348">
    <property type="entry name" value="DUF4252"/>
</dbReference>
<protein>
    <submittedName>
        <fullName evidence="2">DUF4252 domain-containing protein</fullName>
    </submittedName>
</protein>
<reference evidence="2" key="1">
    <citation type="journal article" date="2021" name="PeerJ">
        <title>Extensive microbial diversity within the chicken gut microbiome revealed by metagenomics and culture.</title>
        <authorList>
            <person name="Gilroy R."/>
            <person name="Ravi A."/>
            <person name="Getino M."/>
            <person name="Pursley I."/>
            <person name="Horton D.L."/>
            <person name="Alikhan N.F."/>
            <person name="Baker D."/>
            <person name="Gharbi K."/>
            <person name="Hall N."/>
            <person name="Watson M."/>
            <person name="Adriaenssens E.M."/>
            <person name="Foster-Nyarko E."/>
            <person name="Jarju S."/>
            <person name="Secka A."/>
            <person name="Antonio M."/>
            <person name="Oren A."/>
            <person name="Chaudhuri R.R."/>
            <person name="La Ragione R."/>
            <person name="Hildebrand F."/>
            <person name="Pallen M.J."/>
        </authorList>
    </citation>
    <scope>NUCLEOTIDE SEQUENCE</scope>
    <source>
        <strain evidence="2">Gambia16-554</strain>
    </source>
</reference>